<comment type="similarity">
    <text evidence="2 8">Belongs to the Tim17/Tim22/Tim23 family.</text>
</comment>
<gene>
    <name evidence="9" type="ORF">M0811_06542</name>
</gene>
<protein>
    <recommendedName>
        <fullName evidence="8">Mitochondrial import inner membrane translocase subunit TIM22</fullName>
    </recommendedName>
</protein>
<name>A0A9Q0LNV4_ANAIG</name>
<comment type="subcellular location">
    <subcellularLocation>
        <location evidence="1 8">Mitochondrion inner membrane</location>
        <topology evidence="1 8">Multi-pass membrane protein</topology>
    </subcellularLocation>
</comment>
<evidence type="ECO:0000256" key="6">
    <source>
        <dbReference type="ARBA" id="ARBA00023128"/>
    </source>
</evidence>
<keyword evidence="8" id="KW-0811">Translocation</keyword>
<reference evidence="9" key="1">
    <citation type="submission" date="2022-10" db="EMBL/GenBank/DDBJ databases">
        <title>Novel sulphate-reducing endosymbionts in the free-living metamonad Anaeramoeba.</title>
        <authorList>
            <person name="Jerlstrom-Hultqvist J."/>
            <person name="Cepicka I."/>
            <person name="Gallot-Lavallee L."/>
            <person name="Salas-Leiva D."/>
            <person name="Curtis B.A."/>
            <person name="Zahonova K."/>
            <person name="Pipaliya S."/>
            <person name="Dacks J."/>
            <person name="Roger A.J."/>
        </authorList>
    </citation>
    <scope>NUCLEOTIDE SEQUENCE</scope>
    <source>
        <strain evidence="9">BMAN</strain>
    </source>
</reference>
<comment type="caution">
    <text evidence="9">The sequence shown here is derived from an EMBL/GenBank/DDBJ whole genome shotgun (WGS) entry which is preliminary data.</text>
</comment>
<dbReference type="Proteomes" id="UP001149090">
    <property type="component" value="Unassembled WGS sequence"/>
</dbReference>
<keyword evidence="5" id="KW-1133">Transmembrane helix</keyword>
<keyword evidence="10" id="KW-1185">Reference proteome</keyword>
<accession>A0A9Q0LNV4</accession>
<keyword evidence="7" id="KW-0472">Membrane</keyword>
<dbReference type="Pfam" id="PF02466">
    <property type="entry name" value="Tim17"/>
    <property type="match status" value="1"/>
</dbReference>
<keyword evidence="3" id="KW-0812">Transmembrane</keyword>
<evidence type="ECO:0000313" key="9">
    <source>
        <dbReference type="EMBL" id="KAJ5076263.1"/>
    </source>
</evidence>
<dbReference type="EMBL" id="JAPDFW010000062">
    <property type="protein sequence ID" value="KAJ5076263.1"/>
    <property type="molecule type" value="Genomic_DNA"/>
</dbReference>
<keyword evidence="8" id="KW-0813">Transport</keyword>
<evidence type="ECO:0000313" key="10">
    <source>
        <dbReference type="Proteomes" id="UP001149090"/>
    </source>
</evidence>
<dbReference type="AlphaFoldDB" id="A0A9Q0LNV4"/>
<dbReference type="GO" id="GO:0045039">
    <property type="term" value="P:protein insertion into mitochondrial inner membrane"/>
    <property type="evidence" value="ECO:0007669"/>
    <property type="project" value="UniProtKB-UniRule"/>
</dbReference>
<dbReference type="OrthoDB" id="1913277at2759"/>
<proteinExistence type="inferred from homology"/>
<evidence type="ECO:0000256" key="2">
    <source>
        <dbReference type="ARBA" id="ARBA00008444"/>
    </source>
</evidence>
<dbReference type="GO" id="GO:0042721">
    <property type="term" value="C:TIM22 mitochondrial import inner membrane insertion complex"/>
    <property type="evidence" value="ECO:0007669"/>
    <property type="project" value="UniProtKB-UniRule"/>
</dbReference>
<keyword evidence="6 8" id="KW-0496">Mitochondrion</keyword>
<keyword evidence="4 8" id="KW-0999">Mitochondrion inner membrane</keyword>
<organism evidence="9 10">
    <name type="scientific">Anaeramoeba ignava</name>
    <name type="common">Anaerobic marine amoeba</name>
    <dbReference type="NCBI Taxonomy" id="1746090"/>
    <lineage>
        <taxon>Eukaryota</taxon>
        <taxon>Metamonada</taxon>
        <taxon>Anaeramoebidae</taxon>
        <taxon>Anaeramoeba</taxon>
    </lineage>
</organism>
<dbReference type="InterPro" id="IPR039175">
    <property type="entry name" value="TIM22"/>
</dbReference>
<evidence type="ECO:0000256" key="5">
    <source>
        <dbReference type="ARBA" id="ARBA00022989"/>
    </source>
</evidence>
<comment type="subunit">
    <text evidence="8">Component of the TIM22 complex.</text>
</comment>
<evidence type="ECO:0000256" key="4">
    <source>
        <dbReference type="ARBA" id="ARBA00022792"/>
    </source>
</evidence>
<evidence type="ECO:0000256" key="7">
    <source>
        <dbReference type="ARBA" id="ARBA00023136"/>
    </source>
</evidence>
<dbReference type="GO" id="GO:0030943">
    <property type="term" value="F:mitochondrion targeting sequence binding"/>
    <property type="evidence" value="ECO:0007669"/>
    <property type="project" value="TreeGrafter"/>
</dbReference>
<evidence type="ECO:0000256" key="1">
    <source>
        <dbReference type="ARBA" id="ARBA00004448"/>
    </source>
</evidence>
<dbReference type="PANTHER" id="PTHR14110:SF0">
    <property type="entry name" value="MITOCHONDRIAL IMPORT INNER MEMBRANE TRANSLOCASE SUBUNIT TIM22"/>
    <property type="match status" value="1"/>
</dbReference>
<dbReference type="PANTHER" id="PTHR14110">
    <property type="entry name" value="MITOCHONDRIAL IMPORT INNER MEMBRANE TRANSLOCASE SUBUNIT TIM22"/>
    <property type="match status" value="1"/>
</dbReference>
<evidence type="ECO:0000256" key="8">
    <source>
        <dbReference type="RuleBase" id="RU367038"/>
    </source>
</evidence>
<keyword evidence="8" id="KW-0653">Protein transport</keyword>
<sequence>MSLLKPQTLQEILISQIEDNLKSSHEKLERSCLFQSLKGGINGATSGFVFGVILNLIQSEELNISWLSEGLTFAKTGAISGSLYNLFKCNLENYRDKKDLINSAVCGCAVGAVLGAKNGPKTSLLSCGLGSIFSTISDYFSDFF</sequence>
<dbReference type="GO" id="GO:0008320">
    <property type="term" value="F:protein transmembrane transporter activity"/>
    <property type="evidence" value="ECO:0007669"/>
    <property type="project" value="UniProtKB-UniRule"/>
</dbReference>
<evidence type="ECO:0000256" key="3">
    <source>
        <dbReference type="ARBA" id="ARBA00022692"/>
    </source>
</evidence>
<comment type="function">
    <text evidence="8">Essential core component of the TIM22 complex, a complex that mediates the import and insertion of multi-pass transmembrane proteins into the mitochondrial inner membrane. In the TIM22 complex, it constitutes the voltage-activated and signal-gated channel. Forms a twin-pore translocase that uses the membrane potential as external driving force in 2 voltage-dependent steps.</text>
</comment>